<dbReference type="InterPro" id="IPR006182">
    <property type="entry name" value="FliF_N_dom"/>
</dbReference>
<feature type="region of interest" description="Disordered" evidence="9">
    <location>
        <begin position="89"/>
        <end position="111"/>
    </location>
</feature>
<evidence type="ECO:0000256" key="3">
    <source>
        <dbReference type="ARBA" id="ARBA00007971"/>
    </source>
</evidence>
<dbReference type="RefSeq" id="WP_254758755.1">
    <property type="nucleotide sequence ID" value="NZ_JANCLT010000004.1"/>
</dbReference>
<keyword evidence="4" id="KW-1003">Cell membrane</keyword>
<evidence type="ECO:0000313" key="13">
    <source>
        <dbReference type="EMBL" id="MCP8968844.1"/>
    </source>
</evidence>
<keyword evidence="13" id="KW-0282">Flagellum</keyword>
<reference evidence="13" key="1">
    <citation type="submission" date="2022-07" db="EMBL/GenBank/DDBJ databases">
        <authorList>
            <person name="Li W.-J."/>
            <person name="Deng Q.-Q."/>
        </authorList>
    </citation>
    <scope>NUCLEOTIDE SEQUENCE</scope>
    <source>
        <strain evidence="13">SYSU M60031</strain>
    </source>
</reference>
<gene>
    <name evidence="13" type="primary">fliF</name>
    <name evidence="13" type="ORF">NK662_09870</name>
</gene>
<feature type="domain" description="Flagellar M-ring C-terminal" evidence="12">
    <location>
        <begin position="249"/>
        <end position="410"/>
    </location>
</feature>
<dbReference type="PANTHER" id="PTHR30046:SF0">
    <property type="entry name" value="FLAGELLAR M-RING PROTEIN"/>
    <property type="match status" value="1"/>
</dbReference>
<evidence type="ECO:0000256" key="1">
    <source>
        <dbReference type="ARBA" id="ARBA00004117"/>
    </source>
</evidence>
<name>A0AA42BQV1_9BACI</name>
<evidence type="ECO:0000256" key="4">
    <source>
        <dbReference type="ARBA" id="ARBA00022475"/>
    </source>
</evidence>
<dbReference type="InterPro" id="IPR013556">
    <property type="entry name" value="Flag_M-ring_C"/>
</dbReference>
<evidence type="ECO:0000256" key="9">
    <source>
        <dbReference type="SAM" id="MobiDB-lite"/>
    </source>
</evidence>
<keyword evidence="8" id="KW-0975">Bacterial flagellum</keyword>
<proteinExistence type="inferred from homology"/>
<evidence type="ECO:0000256" key="5">
    <source>
        <dbReference type="ARBA" id="ARBA00022692"/>
    </source>
</evidence>
<feature type="transmembrane region" description="Helical" evidence="10">
    <location>
        <begin position="430"/>
        <end position="452"/>
    </location>
</feature>
<comment type="similarity">
    <text evidence="3">Belongs to the FliF family.</text>
</comment>
<sequence length="522" mass="56800">MEKLKSLFQSLKTWHKMVIAAVLLAVITIVSLYYTLPGSNVVLYSNLTETDKQDILTELSKLGVKYEIDKNGSITVPQQDASWVRSDLTEKGLPSSGDGTSGDDILLQSPLGTSEQDKKMREIVGIRKQLETDIVRNLDGIQTANVQINLPDKGSIFDEQQPKGSAAVTLGIRSGTVLTENQVKGIQYMVSSAVSGVKPEEVSVIDSKKGVISANGNDGSAAGTSGYEKELAIQQQMEDKMKSDIEDTLVNIFNINNFHVNTKVTVNFDEIQSQSEKYGDKGVLRSKQEQKDRSVALDGATTAAQAGVSANGDVPGYNADTANGDGKRVYDQSNDNTTENYEIDKTVETVKKHPELANTNVVVWVDEKTLMKQNIDINAFKQAIGTAAGLKLDQTGNFVNGQVNIMQVPFSGAKASTANKTSAAAAGTNWWLIGGIGAGVLAAAGAGTFFLFRRKKKQQEEQEDLFVIEEEKPAYEEAAAAQQMPLLKERNEQDLTLDEQVKKIAKDHVEETARVMKKWLNG</sequence>
<keyword evidence="7 10" id="KW-0472">Membrane</keyword>
<dbReference type="NCBIfam" id="TIGR00206">
    <property type="entry name" value="fliF"/>
    <property type="match status" value="1"/>
</dbReference>
<dbReference type="GO" id="GO:0071973">
    <property type="term" value="P:bacterial-type flagellum-dependent cell motility"/>
    <property type="evidence" value="ECO:0007669"/>
    <property type="project" value="InterPro"/>
</dbReference>
<evidence type="ECO:0000256" key="7">
    <source>
        <dbReference type="ARBA" id="ARBA00023136"/>
    </source>
</evidence>
<keyword evidence="13" id="KW-0969">Cilium</keyword>
<dbReference type="InterPro" id="IPR043427">
    <property type="entry name" value="YscJ/FliF"/>
</dbReference>
<dbReference type="Gene3D" id="3.30.300.30">
    <property type="match status" value="1"/>
</dbReference>
<evidence type="ECO:0000313" key="14">
    <source>
        <dbReference type="Proteomes" id="UP001156102"/>
    </source>
</evidence>
<keyword evidence="6 10" id="KW-1133">Transmembrane helix</keyword>
<feature type="transmembrane region" description="Helical" evidence="10">
    <location>
        <begin position="18"/>
        <end position="36"/>
    </location>
</feature>
<dbReference type="InterPro" id="IPR000067">
    <property type="entry name" value="FlgMring_FliF"/>
</dbReference>
<accession>A0AA42BQV1</accession>
<dbReference type="PRINTS" id="PR01009">
    <property type="entry name" value="FLGMRINGFLIF"/>
</dbReference>
<dbReference type="GO" id="GO:0005886">
    <property type="term" value="C:plasma membrane"/>
    <property type="evidence" value="ECO:0007669"/>
    <property type="project" value="UniProtKB-SubCell"/>
</dbReference>
<evidence type="ECO:0000256" key="8">
    <source>
        <dbReference type="ARBA" id="ARBA00023143"/>
    </source>
</evidence>
<protein>
    <submittedName>
        <fullName evidence="13">Flagellar M-ring protein FliF</fullName>
    </submittedName>
</protein>
<keyword evidence="14" id="KW-1185">Reference proteome</keyword>
<evidence type="ECO:0000259" key="11">
    <source>
        <dbReference type="Pfam" id="PF01514"/>
    </source>
</evidence>
<keyword evidence="5 10" id="KW-0812">Transmembrane</keyword>
<dbReference type="Pfam" id="PF08345">
    <property type="entry name" value="YscJ_FliF_C"/>
    <property type="match status" value="1"/>
</dbReference>
<dbReference type="EMBL" id="JANCLT010000004">
    <property type="protein sequence ID" value="MCP8968844.1"/>
    <property type="molecule type" value="Genomic_DNA"/>
</dbReference>
<dbReference type="InterPro" id="IPR045851">
    <property type="entry name" value="AMP-bd_C_sf"/>
</dbReference>
<comment type="subcellular location">
    <subcellularLocation>
        <location evidence="1">Bacterial flagellum basal body</location>
    </subcellularLocation>
    <subcellularLocation>
        <location evidence="2">Cell membrane</location>
        <topology evidence="2">Multi-pass membrane protein</topology>
    </subcellularLocation>
</comment>
<evidence type="ECO:0000259" key="12">
    <source>
        <dbReference type="Pfam" id="PF08345"/>
    </source>
</evidence>
<comment type="caution">
    <text evidence="13">The sequence shown here is derived from an EMBL/GenBank/DDBJ whole genome shotgun (WGS) entry which is preliminary data.</text>
</comment>
<evidence type="ECO:0000256" key="6">
    <source>
        <dbReference type="ARBA" id="ARBA00022989"/>
    </source>
</evidence>
<evidence type="ECO:0000256" key="2">
    <source>
        <dbReference type="ARBA" id="ARBA00004651"/>
    </source>
</evidence>
<evidence type="ECO:0000256" key="10">
    <source>
        <dbReference type="SAM" id="Phobius"/>
    </source>
</evidence>
<dbReference type="GO" id="GO:0003774">
    <property type="term" value="F:cytoskeletal motor activity"/>
    <property type="evidence" value="ECO:0007669"/>
    <property type="project" value="InterPro"/>
</dbReference>
<dbReference type="AlphaFoldDB" id="A0AA42BQV1"/>
<dbReference type="Proteomes" id="UP001156102">
    <property type="component" value="Unassembled WGS sequence"/>
</dbReference>
<dbReference type="Pfam" id="PF01514">
    <property type="entry name" value="YscJ_FliF"/>
    <property type="match status" value="1"/>
</dbReference>
<feature type="domain" description="Flagellar M-ring N-terminal" evidence="11">
    <location>
        <begin position="40"/>
        <end position="213"/>
    </location>
</feature>
<organism evidence="13 14">
    <name type="scientific">Ectobacillus ponti</name>
    <dbReference type="NCBI Taxonomy" id="2961894"/>
    <lineage>
        <taxon>Bacteria</taxon>
        <taxon>Bacillati</taxon>
        <taxon>Bacillota</taxon>
        <taxon>Bacilli</taxon>
        <taxon>Bacillales</taxon>
        <taxon>Bacillaceae</taxon>
        <taxon>Ectobacillus</taxon>
    </lineage>
</organism>
<keyword evidence="13" id="KW-0966">Cell projection</keyword>
<dbReference type="PANTHER" id="PTHR30046">
    <property type="entry name" value="FLAGELLAR M-RING PROTEIN"/>
    <property type="match status" value="1"/>
</dbReference>
<feature type="region of interest" description="Disordered" evidence="9">
    <location>
        <begin position="307"/>
        <end position="339"/>
    </location>
</feature>
<dbReference type="GO" id="GO:0009431">
    <property type="term" value="C:bacterial-type flagellum basal body, MS ring"/>
    <property type="evidence" value="ECO:0007669"/>
    <property type="project" value="InterPro"/>
</dbReference>